<keyword evidence="4" id="KW-1185">Reference proteome</keyword>
<evidence type="ECO:0000259" key="2">
    <source>
        <dbReference type="PROSITE" id="PS50405"/>
    </source>
</evidence>
<comment type="caution">
    <text evidence="3">The sequence shown here is derived from an EMBL/GenBank/DDBJ whole genome shotgun (WGS) entry which is preliminary data.</text>
</comment>
<dbReference type="PANTHER" id="PTHR44051:SF8">
    <property type="entry name" value="GLUTATHIONE S-TRANSFERASE GSTA"/>
    <property type="match status" value="1"/>
</dbReference>
<dbReference type="PROSITE" id="PS50405">
    <property type="entry name" value="GST_CTER"/>
    <property type="match status" value="1"/>
</dbReference>
<dbReference type="EMBL" id="JAAONZ010000012">
    <property type="protein sequence ID" value="NHO66781.1"/>
    <property type="molecule type" value="Genomic_DNA"/>
</dbReference>
<dbReference type="PANTHER" id="PTHR44051">
    <property type="entry name" value="GLUTATHIONE S-TRANSFERASE-RELATED"/>
    <property type="match status" value="1"/>
</dbReference>
<feature type="domain" description="GST C-terminal" evidence="2">
    <location>
        <begin position="89"/>
        <end position="211"/>
    </location>
</feature>
<dbReference type="Gene3D" id="3.40.30.10">
    <property type="entry name" value="Glutaredoxin"/>
    <property type="match status" value="1"/>
</dbReference>
<dbReference type="SFLD" id="SFLDG00358">
    <property type="entry name" value="Main_(cytGST)"/>
    <property type="match status" value="1"/>
</dbReference>
<evidence type="ECO:0000313" key="4">
    <source>
        <dbReference type="Proteomes" id="UP000787472"/>
    </source>
</evidence>
<name>A0A9E5JWH9_9GAMM</name>
<dbReference type="AlphaFoldDB" id="A0A9E5JWH9"/>
<protein>
    <submittedName>
        <fullName evidence="3">Glutathione S-transferase family protein</fullName>
    </submittedName>
</protein>
<dbReference type="InterPro" id="IPR036282">
    <property type="entry name" value="Glutathione-S-Trfase_C_sf"/>
</dbReference>
<gene>
    <name evidence="3" type="ORF">G8770_14620</name>
</gene>
<dbReference type="InterPro" id="IPR004045">
    <property type="entry name" value="Glutathione_S-Trfase_N"/>
</dbReference>
<dbReference type="RefSeq" id="WP_167188243.1">
    <property type="nucleotide sequence ID" value="NZ_JAAONZ010000012.1"/>
</dbReference>
<accession>A0A9E5JWH9</accession>
<dbReference type="SFLD" id="SFLDG01150">
    <property type="entry name" value="Main.1:_Beta-like"/>
    <property type="match status" value="1"/>
</dbReference>
<evidence type="ECO:0000313" key="3">
    <source>
        <dbReference type="EMBL" id="NHO66781.1"/>
    </source>
</evidence>
<evidence type="ECO:0000259" key="1">
    <source>
        <dbReference type="PROSITE" id="PS50404"/>
    </source>
</evidence>
<reference evidence="3" key="1">
    <citation type="submission" date="2020-03" db="EMBL/GenBank/DDBJ databases">
        <authorList>
            <person name="Guo F."/>
        </authorList>
    </citation>
    <scope>NUCLEOTIDE SEQUENCE</scope>
    <source>
        <strain evidence="3">JCM 30134</strain>
    </source>
</reference>
<dbReference type="InterPro" id="IPR040079">
    <property type="entry name" value="Glutathione_S-Trfase"/>
</dbReference>
<dbReference type="Proteomes" id="UP000787472">
    <property type="component" value="Unassembled WGS sequence"/>
</dbReference>
<dbReference type="Pfam" id="PF13410">
    <property type="entry name" value="GST_C_2"/>
    <property type="match status" value="1"/>
</dbReference>
<organism evidence="3 4">
    <name type="scientific">Pseudomaricurvus hydrocarbonicus</name>
    <dbReference type="NCBI Taxonomy" id="1470433"/>
    <lineage>
        <taxon>Bacteria</taxon>
        <taxon>Pseudomonadati</taxon>
        <taxon>Pseudomonadota</taxon>
        <taxon>Gammaproteobacteria</taxon>
        <taxon>Cellvibrionales</taxon>
        <taxon>Cellvibrionaceae</taxon>
        <taxon>Pseudomaricurvus</taxon>
    </lineage>
</organism>
<dbReference type="Pfam" id="PF02798">
    <property type="entry name" value="GST_N"/>
    <property type="match status" value="1"/>
</dbReference>
<feature type="domain" description="GST N-terminal" evidence="1">
    <location>
        <begin position="1"/>
        <end position="82"/>
    </location>
</feature>
<proteinExistence type="predicted"/>
<dbReference type="SFLD" id="SFLDS00019">
    <property type="entry name" value="Glutathione_Transferase_(cytos"/>
    <property type="match status" value="1"/>
</dbReference>
<dbReference type="Gene3D" id="1.20.1050.10">
    <property type="match status" value="1"/>
</dbReference>
<dbReference type="InterPro" id="IPR036249">
    <property type="entry name" value="Thioredoxin-like_sf"/>
</dbReference>
<dbReference type="InterPro" id="IPR010987">
    <property type="entry name" value="Glutathione-S-Trfase_C-like"/>
</dbReference>
<sequence>MSNIELYGSPGSCSKVAMILLEQAGADYTLHTVHLGSGAHKTKEYKSLNPKGKVPALVVDGITLTENPVIISYIVSQFPKANLMPAVKTELEKLQQWSDLCFCSSNLHPVVTRIAKPEFFADQACLDSVKQKGIEAMDAGFSLIEDRLGENDWWYGNTWSAMDVYIYWVYTRVQRCDFDFSRYPQYVNLAQRMEEIPAVQRAIVKEESMLG</sequence>
<dbReference type="CDD" id="cd03057">
    <property type="entry name" value="GST_N_Beta"/>
    <property type="match status" value="1"/>
</dbReference>
<dbReference type="SUPFAM" id="SSF47616">
    <property type="entry name" value="GST C-terminal domain-like"/>
    <property type="match status" value="1"/>
</dbReference>
<dbReference type="PROSITE" id="PS50404">
    <property type="entry name" value="GST_NTER"/>
    <property type="match status" value="1"/>
</dbReference>
<dbReference type="SUPFAM" id="SSF52833">
    <property type="entry name" value="Thioredoxin-like"/>
    <property type="match status" value="1"/>
</dbReference>